<proteinExistence type="predicted"/>
<feature type="domain" description="Response regulatory" evidence="4">
    <location>
        <begin position="153"/>
        <end position="272"/>
    </location>
</feature>
<evidence type="ECO:0000256" key="2">
    <source>
        <dbReference type="ARBA" id="ARBA00034247"/>
    </source>
</evidence>
<keyword evidence="3" id="KW-0597">Phosphoprotein</keyword>
<organism evidence="6 7">
    <name type="scientific">Loktanella gaetbuli</name>
    <dbReference type="NCBI Taxonomy" id="2881335"/>
    <lineage>
        <taxon>Bacteria</taxon>
        <taxon>Pseudomonadati</taxon>
        <taxon>Pseudomonadota</taxon>
        <taxon>Alphaproteobacteria</taxon>
        <taxon>Rhodobacterales</taxon>
        <taxon>Roseobacteraceae</taxon>
        <taxon>Loktanella</taxon>
    </lineage>
</organism>
<keyword evidence="6" id="KW-0808">Transferase</keyword>
<evidence type="ECO:0000313" key="7">
    <source>
        <dbReference type="Proteomes" id="UP001138961"/>
    </source>
</evidence>
<dbReference type="SMART" id="SM00448">
    <property type="entry name" value="REC"/>
    <property type="match status" value="1"/>
</dbReference>
<comment type="catalytic activity">
    <reaction evidence="2">
        <text>2 GTP = 3',3'-c-di-GMP + 2 diphosphate</text>
        <dbReference type="Rhea" id="RHEA:24898"/>
        <dbReference type="ChEBI" id="CHEBI:33019"/>
        <dbReference type="ChEBI" id="CHEBI:37565"/>
        <dbReference type="ChEBI" id="CHEBI:58805"/>
        <dbReference type="EC" id="2.7.7.65"/>
    </reaction>
</comment>
<feature type="modified residue" description="4-aspartylphosphate" evidence="3">
    <location>
        <position position="202"/>
    </location>
</feature>
<dbReference type="SUPFAM" id="SSF52172">
    <property type="entry name" value="CheY-like"/>
    <property type="match status" value="2"/>
</dbReference>
<dbReference type="EC" id="2.7.7.65" evidence="1"/>
<protein>
    <recommendedName>
        <fullName evidence="1">diguanylate cyclase</fullName>
        <ecNumber evidence="1">2.7.7.65</ecNumber>
    </recommendedName>
</protein>
<gene>
    <name evidence="6" type="ORF">LGQ03_05660</name>
</gene>
<dbReference type="Gene3D" id="3.30.70.270">
    <property type="match status" value="1"/>
</dbReference>
<dbReference type="PROSITE" id="PS50887">
    <property type="entry name" value="GGDEF"/>
    <property type="match status" value="1"/>
</dbReference>
<dbReference type="Proteomes" id="UP001138961">
    <property type="component" value="Unassembled WGS sequence"/>
</dbReference>
<reference evidence="6" key="1">
    <citation type="submission" date="2021-10" db="EMBL/GenBank/DDBJ databases">
        <title>Loktanella gaetbuli sp. nov., isolated from a tidal flat.</title>
        <authorList>
            <person name="Park S."/>
            <person name="Yoon J.-H."/>
        </authorList>
    </citation>
    <scope>NUCLEOTIDE SEQUENCE</scope>
    <source>
        <strain evidence="6">TSTF-M6</strain>
    </source>
</reference>
<dbReference type="CDD" id="cd01949">
    <property type="entry name" value="GGDEF"/>
    <property type="match status" value="1"/>
</dbReference>
<keyword evidence="6" id="KW-0548">Nucleotidyltransferase</keyword>
<feature type="domain" description="GGDEF" evidence="5">
    <location>
        <begin position="322"/>
        <end position="460"/>
    </location>
</feature>
<dbReference type="InterPro" id="IPR043128">
    <property type="entry name" value="Rev_trsase/Diguanyl_cyclase"/>
</dbReference>
<dbReference type="InterPro" id="IPR000160">
    <property type="entry name" value="GGDEF_dom"/>
</dbReference>
<dbReference type="Pfam" id="PF00990">
    <property type="entry name" value="GGDEF"/>
    <property type="match status" value="1"/>
</dbReference>
<dbReference type="InterPro" id="IPR029787">
    <property type="entry name" value="Nucleotide_cyclase"/>
</dbReference>
<dbReference type="InterPro" id="IPR001789">
    <property type="entry name" value="Sig_transdc_resp-reg_receiver"/>
</dbReference>
<name>A0ABS8BSK9_9RHOB</name>
<comment type="caution">
    <text evidence="3">Lacks conserved residue(s) required for the propagation of feature annotation.</text>
</comment>
<keyword evidence="7" id="KW-1185">Reference proteome</keyword>
<dbReference type="EMBL" id="JAJATZ010000002">
    <property type="protein sequence ID" value="MCB5198720.1"/>
    <property type="molecule type" value="Genomic_DNA"/>
</dbReference>
<accession>A0ABS8BSK9</accession>
<evidence type="ECO:0000313" key="6">
    <source>
        <dbReference type="EMBL" id="MCB5198720.1"/>
    </source>
</evidence>
<comment type="caution">
    <text evidence="6">The sequence shown here is derived from an EMBL/GenBank/DDBJ whole genome shotgun (WGS) entry which is preliminary data.</text>
</comment>
<dbReference type="SUPFAM" id="SSF55073">
    <property type="entry name" value="Nucleotide cyclase"/>
    <property type="match status" value="1"/>
</dbReference>
<dbReference type="PANTHER" id="PTHR45138">
    <property type="entry name" value="REGULATORY COMPONENTS OF SENSORY TRANSDUCTION SYSTEM"/>
    <property type="match status" value="1"/>
</dbReference>
<dbReference type="InterPro" id="IPR011006">
    <property type="entry name" value="CheY-like_superfamily"/>
</dbReference>
<dbReference type="PROSITE" id="PS50110">
    <property type="entry name" value="RESPONSE_REGULATORY"/>
    <property type="match status" value="2"/>
</dbReference>
<dbReference type="GO" id="GO:0052621">
    <property type="term" value="F:diguanylate cyclase activity"/>
    <property type="evidence" value="ECO:0007669"/>
    <property type="project" value="UniProtKB-EC"/>
</dbReference>
<evidence type="ECO:0000256" key="3">
    <source>
        <dbReference type="PROSITE-ProRule" id="PRU00169"/>
    </source>
</evidence>
<sequence>MSGRLLIVDSVSTNRIVLRVKLLAAKYEVEAVSDCTAAYASIQKRCPDMILINLTDSFSDGHAFCAHLRRQVATRNVPIISVGGQDTSAARFMALDAGADDVLPRPVCDTLLLARVRNLLRRGNRARELDLRSETLRMMGLDETRSPRIAPACVTLLSDHAQAAATVSGQLQAGLGQRVRVMDRDGALADDSRVATDVFVIDATRCQSDGDDLFRLLADLRTRDQTRHAAQLILLAQDDLRTAALVLDLGADDVILGPFEQDELCHRTRVLVAHKCQRDRLLDQVETGLAAAMTDPLTGLFNRRYALAHLRRIAEQARETGCDYALMVADIDHFKAVNDTYGHSTGDRVLTGVGACLRNSFRPDDLVARIGGEEFLIVMPRTSLADATTAAQRLRERIGAKYFDAGGDRSPLRVTISVGIAAGSGDGQSLRALDALFDRADLALYRAKAEGRNAVAVDLSAA</sequence>
<evidence type="ECO:0000256" key="1">
    <source>
        <dbReference type="ARBA" id="ARBA00012528"/>
    </source>
</evidence>
<evidence type="ECO:0000259" key="4">
    <source>
        <dbReference type="PROSITE" id="PS50110"/>
    </source>
</evidence>
<feature type="domain" description="Response regulatory" evidence="4">
    <location>
        <begin position="4"/>
        <end position="120"/>
    </location>
</feature>
<dbReference type="RefSeq" id="WP_226747610.1">
    <property type="nucleotide sequence ID" value="NZ_JAJATZ010000002.1"/>
</dbReference>
<dbReference type="PANTHER" id="PTHR45138:SF9">
    <property type="entry name" value="DIGUANYLATE CYCLASE DGCM-RELATED"/>
    <property type="match status" value="1"/>
</dbReference>
<dbReference type="Pfam" id="PF00072">
    <property type="entry name" value="Response_reg"/>
    <property type="match status" value="1"/>
</dbReference>
<dbReference type="Gene3D" id="3.40.50.2300">
    <property type="match status" value="1"/>
</dbReference>
<evidence type="ECO:0000259" key="5">
    <source>
        <dbReference type="PROSITE" id="PS50887"/>
    </source>
</evidence>
<dbReference type="NCBIfam" id="TIGR00254">
    <property type="entry name" value="GGDEF"/>
    <property type="match status" value="1"/>
</dbReference>
<dbReference type="SMART" id="SM00267">
    <property type="entry name" value="GGDEF"/>
    <property type="match status" value="1"/>
</dbReference>
<dbReference type="InterPro" id="IPR050469">
    <property type="entry name" value="Diguanylate_Cyclase"/>
</dbReference>